<dbReference type="EMBL" id="VSRR010005855">
    <property type="protein sequence ID" value="MPC43493.1"/>
    <property type="molecule type" value="Genomic_DNA"/>
</dbReference>
<reference evidence="1 2" key="1">
    <citation type="submission" date="2019-05" db="EMBL/GenBank/DDBJ databases">
        <title>Another draft genome of Portunus trituberculatus and its Hox gene families provides insights of decapod evolution.</title>
        <authorList>
            <person name="Jeong J.-H."/>
            <person name="Song I."/>
            <person name="Kim S."/>
            <person name="Choi T."/>
            <person name="Kim D."/>
            <person name="Ryu S."/>
            <person name="Kim W."/>
        </authorList>
    </citation>
    <scope>NUCLEOTIDE SEQUENCE [LARGE SCALE GENOMIC DNA]</scope>
    <source>
        <tissue evidence="1">Muscle</tissue>
    </source>
</reference>
<keyword evidence="2" id="KW-1185">Reference proteome</keyword>
<organism evidence="1 2">
    <name type="scientific">Portunus trituberculatus</name>
    <name type="common">Swimming crab</name>
    <name type="synonym">Neptunus trituberculatus</name>
    <dbReference type="NCBI Taxonomy" id="210409"/>
    <lineage>
        <taxon>Eukaryota</taxon>
        <taxon>Metazoa</taxon>
        <taxon>Ecdysozoa</taxon>
        <taxon>Arthropoda</taxon>
        <taxon>Crustacea</taxon>
        <taxon>Multicrustacea</taxon>
        <taxon>Malacostraca</taxon>
        <taxon>Eumalacostraca</taxon>
        <taxon>Eucarida</taxon>
        <taxon>Decapoda</taxon>
        <taxon>Pleocyemata</taxon>
        <taxon>Brachyura</taxon>
        <taxon>Eubrachyura</taxon>
        <taxon>Portunoidea</taxon>
        <taxon>Portunidae</taxon>
        <taxon>Portuninae</taxon>
        <taxon>Portunus</taxon>
    </lineage>
</organism>
<proteinExistence type="predicted"/>
<sequence length="59" mass="6708">MNGKALRKTVFIMEKVQWAERRFSRCLKASRVTINSLVAHTNSRSLRDDSAKATRNIGS</sequence>
<dbReference type="AlphaFoldDB" id="A0A5B7FEH9"/>
<dbReference type="Proteomes" id="UP000324222">
    <property type="component" value="Unassembled WGS sequence"/>
</dbReference>
<protein>
    <submittedName>
        <fullName evidence="1">Uncharacterized protein</fullName>
    </submittedName>
</protein>
<evidence type="ECO:0000313" key="1">
    <source>
        <dbReference type="EMBL" id="MPC43493.1"/>
    </source>
</evidence>
<comment type="caution">
    <text evidence="1">The sequence shown here is derived from an EMBL/GenBank/DDBJ whole genome shotgun (WGS) entry which is preliminary data.</text>
</comment>
<name>A0A5B7FEH9_PORTR</name>
<evidence type="ECO:0000313" key="2">
    <source>
        <dbReference type="Proteomes" id="UP000324222"/>
    </source>
</evidence>
<gene>
    <name evidence="1" type="ORF">E2C01_037142</name>
</gene>
<accession>A0A5B7FEH9</accession>